<name>A0ACB6RVW9_9PLEO</name>
<comment type="caution">
    <text evidence="1">The sequence shown here is derived from an EMBL/GenBank/DDBJ whole genome shotgun (WGS) entry which is preliminary data.</text>
</comment>
<dbReference type="Proteomes" id="UP000799754">
    <property type="component" value="Unassembled WGS sequence"/>
</dbReference>
<keyword evidence="2" id="KW-1185">Reference proteome</keyword>
<gene>
    <name evidence="1" type="ORF">BU25DRAFT_411950</name>
</gene>
<dbReference type="EMBL" id="MU006722">
    <property type="protein sequence ID" value="KAF2626115.1"/>
    <property type="molecule type" value="Genomic_DNA"/>
</dbReference>
<organism evidence="1 2">
    <name type="scientific">Macroventuria anomochaeta</name>
    <dbReference type="NCBI Taxonomy" id="301207"/>
    <lineage>
        <taxon>Eukaryota</taxon>
        <taxon>Fungi</taxon>
        <taxon>Dikarya</taxon>
        <taxon>Ascomycota</taxon>
        <taxon>Pezizomycotina</taxon>
        <taxon>Dothideomycetes</taxon>
        <taxon>Pleosporomycetidae</taxon>
        <taxon>Pleosporales</taxon>
        <taxon>Pleosporineae</taxon>
        <taxon>Didymellaceae</taxon>
        <taxon>Macroventuria</taxon>
    </lineage>
</organism>
<sequence>MFKRLAARAASSSSRVPGCSCRSIVPSLSRSRAHLRVIFVSCEPSTTSARPFAQSARAGLAAPRSTSKLRVSDVVSVEYRHAIKEVSDPVV</sequence>
<reference evidence="1" key="1">
    <citation type="journal article" date="2020" name="Stud. Mycol.">
        <title>101 Dothideomycetes genomes: a test case for predicting lifestyles and emergence of pathogens.</title>
        <authorList>
            <person name="Haridas S."/>
            <person name="Albert R."/>
            <person name="Binder M."/>
            <person name="Bloem J."/>
            <person name="Labutti K."/>
            <person name="Salamov A."/>
            <person name="Andreopoulos B."/>
            <person name="Baker S."/>
            <person name="Barry K."/>
            <person name="Bills G."/>
            <person name="Bluhm B."/>
            <person name="Cannon C."/>
            <person name="Castanera R."/>
            <person name="Culley D."/>
            <person name="Daum C."/>
            <person name="Ezra D."/>
            <person name="Gonzalez J."/>
            <person name="Henrissat B."/>
            <person name="Kuo A."/>
            <person name="Liang C."/>
            <person name="Lipzen A."/>
            <person name="Lutzoni F."/>
            <person name="Magnuson J."/>
            <person name="Mondo S."/>
            <person name="Nolan M."/>
            <person name="Ohm R."/>
            <person name="Pangilinan J."/>
            <person name="Park H.-J."/>
            <person name="Ramirez L."/>
            <person name="Alfaro M."/>
            <person name="Sun H."/>
            <person name="Tritt A."/>
            <person name="Yoshinaga Y."/>
            <person name="Zwiers L.-H."/>
            <person name="Turgeon B."/>
            <person name="Goodwin S."/>
            <person name="Spatafora J."/>
            <person name="Crous P."/>
            <person name="Grigoriev I."/>
        </authorList>
    </citation>
    <scope>NUCLEOTIDE SEQUENCE</scope>
    <source>
        <strain evidence="1">CBS 525.71</strain>
    </source>
</reference>
<protein>
    <submittedName>
        <fullName evidence="1">Uncharacterized protein</fullName>
    </submittedName>
</protein>
<evidence type="ECO:0000313" key="2">
    <source>
        <dbReference type="Proteomes" id="UP000799754"/>
    </source>
</evidence>
<accession>A0ACB6RVW9</accession>
<proteinExistence type="predicted"/>
<evidence type="ECO:0000313" key="1">
    <source>
        <dbReference type="EMBL" id="KAF2626115.1"/>
    </source>
</evidence>